<dbReference type="InterPro" id="IPR036864">
    <property type="entry name" value="Zn2-C6_fun-type_DNA-bd_sf"/>
</dbReference>
<dbReference type="GO" id="GO:0000976">
    <property type="term" value="F:transcription cis-regulatory region binding"/>
    <property type="evidence" value="ECO:0007669"/>
    <property type="project" value="TreeGrafter"/>
</dbReference>
<organism evidence="5 6">
    <name type="scientific">Amylocarpus encephaloides</name>
    <dbReference type="NCBI Taxonomy" id="45428"/>
    <lineage>
        <taxon>Eukaryota</taxon>
        <taxon>Fungi</taxon>
        <taxon>Dikarya</taxon>
        <taxon>Ascomycota</taxon>
        <taxon>Pezizomycotina</taxon>
        <taxon>Leotiomycetes</taxon>
        <taxon>Helotiales</taxon>
        <taxon>Helotiales incertae sedis</taxon>
        <taxon>Amylocarpus</taxon>
    </lineage>
</organism>
<dbReference type="SMART" id="SM00066">
    <property type="entry name" value="GAL4"/>
    <property type="match status" value="1"/>
</dbReference>
<gene>
    <name evidence="5" type="ORF">BJ875DRAFT_437347</name>
</gene>
<dbReference type="OrthoDB" id="5213892at2759"/>
<evidence type="ECO:0000313" key="5">
    <source>
        <dbReference type="EMBL" id="KAG9238567.1"/>
    </source>
</evidence>
<dbReference type="GO" id="GO:0000981">
    <property type="term" value="F:DNA-binding transcription factor activity, RNA polymerase II-specific"/>
    <property type="evidence" value="ECO:0007669"/>
    <property type="project" value="InterPro"/>
</dbReference>
<name>A0A9P7YRV9_9HELO</name>
<dbReference type="SUPFAM" id="SSF57701">
    <property type="entry name" value="Zn2/Cys6 DNA-binding domain"/>
    <property type="match status" value="1"/>
</dbReference>
<comment type="subcellular location">
    <subcellularLocation>
        <location evidence="1">Nucleus</location>
    </subcellularLocation>
</comment>
<evidence type="ECO:0000256" key="2">
    <source>
        <dbReference type="ARBA" id="ARBA00023242"/>
    </source>
</evidence>
<dbReference type="GO" id="GO:0005634">
    <property type="term" value="C:nucleus"/>
    <property type="evidence" value="ECO:0007669"/>
    <property type="project" value="UniProtKB-SubCell"/>
</dbReference>
<dbReference type="Pfam" id="PF11951">
    <property type="entry name" value="Fungal_trans_2"/>
    <property type="match status" value="1"/>
</dbReference>
<dbReference type="GO" id="GO:0045944">
    <property type="term" value="P:positive regulation of transcription by RNA polymerase II"/>
    <property type="evidence" value="ECO:0007669"/>
    <property type="project" value="TreeGrafter"/>
</dbReference>
<keyword evidence="2" id="KW-0539">Nucleus</keyword>
<dbReference type="CDD" id="cd00067">
    <property type="entry name" value="GAL4"/>
    <property type="match status" value="1"/>
</dbReference>
<evidence type="ECO:0000256" key="3">
    <source>
        <dbReference type="SAM" id="MobiDB-lite"/>
    </source>
</evidence>
<dbReference type="Pfam" id="PF00172">
    <property type="entry name" value="Zn_clus"/>
    <property type="match status" value="1"/>
</dbReference>
<evidence type="ECO:0000259" key="4">
    <source>
        <dbReference type="PROSITE" id="PS50048"/>
    </source>
</evidence>
<comment type="caution">
    <text evidence="5">The sequence shown here is derived from an EMBL/GenBank/DDBJ whole genome shotgun (WGS) entry which is preliminary data.</text>
</comment>
<protein>
    <submittedName>
        <fullName evidence="5">Fungal-specific transcription factor domain-containing protein</fullName>
    </submittedName>
</protein>
<dbReference type="GO" id="GO:0008270">
    <property type="term" value="F:zinc ion binding"/>
    <property type="evidence" value="ECO:0007669"/>
    <property type="project" value="InterPro"/>
</dbReference>
<dbReference type="EMBL" id="MU251368">
    <property type="protein sequence ID" value="KAG9238567.1"/>
    <property type="molecule type" value="Genomic_DNA"/>
</dbReference>
<dbReference type="Gene3D" id="4.10.240.10">
    <property type="entry name" value="Zn(2)-C6 fungal-type DNA-binding domain"/>
    <property type="match status" value="1"/>
</dbReference>
<dbReference type="Proteomes" id="UP000824998">
    <property type="component" value="Unassembled WGS sequence"/>
</dbReference>
<proteinExistence type="predicted"/>
<feature type="compositionally biased region" description="Polar residues" evidence="3">
    <location>
        <begin position="82"/>
        <end position="91"/>
    </location>
</feature>
<evidence type="ECO:0000256" key="1">
    <source>
        <dbReference type="ARBA" id="ARBA00004123"/>
    </source>
</evidence>
<dbReference type="PROSITE" id="PS00463">
    <property type="entry name" value="ZN2_CY6_FUNGAL_1"/>
    <property type="match status" value="1"/>
</dbReference>
<evidence type="ECO:0000313" key="6">
    <source>
        <dbReference type="Proteomes" id="UP000824998"/>
    </source>
</evidence>
<sequence>MTKETRSKNACWSCHFRHKKCDEGQPTCDACEQLGIPCLGYEREAEWADGGLREGGKREELRGWIREGAKGKRRARFASGKGHSNSTTSSDVMGTVMIGSIATEATETNSETHSSDPLEAFPHPQVLSCPLVKPQAQHLLNYYHTTIFPSQFHFYNPSPSGTPSGAPSWLLPFITSVPPLYHTAICMASFCAHSQPHHTFASHHHAALKALRESLENGQREGITESFEGITEVLGCIVFLISLAVVVGDTDTWQVHLRAAFSLLPNLKRGRNRYIAAGTGNSPVHEKAWHFFTGVIAWYDILACASTRRKPQLSQWCVGMSGSLDIGAVMGCDNHVVITLWEVASLQERKLVVDSTEMVNCVARMRRDLENLSRRLGVEKLALRQDTAGGAGLGLKRATISHIFASAAAVFLETIVFDLSRDPEYIRNAVDQAIPAIKVGLDHDPTLLGVLSWPLCIVGCMALGGQREFFKDLSRRSEDVREGGILCGIDKRCFKIVRRCWGLRDGERESEWEGDAEGVGSTWLDAMRSLNMVVLFV</sequence>
<dbReference type="PANTHER" id="PTHR37534">
    <property type="entry name" value="TRANSCRIPTIONAL ACTIVATOR PROTEIN UGA3"/>
    <property type="match status" value="1"/>
</dbReference>
<dbReference type="PROSITE" id="PS50048">
    <property type="entry name" value="ZN2_CY6_FUNGAL_2"/>
    <property type="match status" value="1"/>
</dbReference>
<dbReference type="PANTHER" id="PTHR37534:SF26">
    <property type="entry name" value="TRANSCRIPTION FACTOR, PUTATIVE-RELATED"/>
    <property type="match status" value="1"/>
</dbReference>
<dbReference type="InterPro" id="IPR021858">
    <property type="entry name" value="Fun_TF"/>
</dbReference>
<feature type="domain" description="Zn(2)-C6 fungal-type" evidence="4">
    <location>
        <begin position="10"/>
        <end position="38"/>
    </location>
</feature>
<dbReference type="AlphaFoldDB" id="A0A9P7YRV9"/>
<keyword evidence="6" id="KW-1185">Reference proteome</keyword>
<accession>A0A9P7YRV9</accession>
<dbReference type="InterPro" id="IPR001138">
    <property type="entry name" value="Zn2Cys6_DnaBD"/>
</dbReference>
<reference evidence="5" key="1">
    <citation type="journal article" date="2021" name="IMA Fungus">
        <title>Genomic characterization of three marine fungi, including Emericellopsis atlantica sp. nov. with signatures of a generalist lifestyle and marine biomass degradation.</title>
        <authorList>
            <person name="Hagestad O.C."/>
            <person name="Hou L."/>
            <person name="Andersen J.H."/>
            <person name="Hansen E.H."/>
            <person name="Altermark B."/>
            <person name="Li C."/>
            <person name="Kuhnert E."/>
            <person name="Cox R.J."/>
            <person name="Crous P.W."/>
            <person name="Spatafora J.W."/>
            <person name="Lail K."/>
            <person name="Amirebrahimi M."/>
            <person name="Lipzen A."/>
            <person name="Pangilinan J."/>
            <person name="Andreopoulos W."/>
            <person name="Hayes R.D."/>
            <person name="Ng V."/>
            <person name="Grigoriev I.V."/>
            <person name="Jackson S.A."/>
            <person name="Sutton T.D.S."/>
            <person name="Dobson A.D.W."/>
            <person name="Rama T."/>
        </authorList>
    </citation>
    <scope>NUCLEOTIDE SEQUENCE</scope>
    <source>
        <strain evidence="5">TRa018bII</strain>
    </source>
</reference>
<feature type="region of interest" description="Disordered" evidence="3">
    <location>
        <begin position="72"/>
        <end position="91"/>
    </location>
</feature>